<reference evidence="2 3" key="1">
    <citation type="submission" date="2016-11" db="EMBL/GenBank/DDBJ databases">
        <authorList>
            <person name="Jaros S."/>
            <person name="Januszkiewicz K."/>
            <person name="Wedrychowicz H."/>
        </authorList>
    </citation>
    <scope>NUCLEOTIDE SEQUENCE [LARGE SCALE GENOMIC DNA]</scope>
    <source>
        <strain evidence="2 3">DSM 43832</strain>
    </source>
</reference>
<name>A0A1M6NFN8_PSETH</name>
<dbReference type="NCBIfam" id="TIGR03620">
    <property type="entry name" value="F420_MSMEG_4141"/>
    <property type="match status" value="1"/>
</dbReference>
<evidence type="ECO:0000313" key="3">
    <source>
        <dbReference type="Proteomes" id="UP000184363"/>
    </source>
</evidence>
<dbReference type="Pfam" id="PF00296">
    <property type="entry name" value="Bac_luciferase"/>
    <property type="match status" value="1"/>
</dbReference>
<sequence>MATTPDLGRYGIWHGRVDLTPEIAQETERAGFGALWIGGSPPADLELAESLIAATDHLVVATGIVNMWTADPHELAASYHRIEERHPGRFVLGVGIGHPEAIKEYRSPYQTIVQYLDTLDAEGVPKEHLALAALGPKVLALAAERTGVVHPYLVPAEYTRAAHEQVGGRVVLAPEHKVVIETDVATARAIGRSRVATPYLRLRNYVSNLKRLGWSDSDIANDGSDALVDALVAHGDAAAAAAGLTAHLDAGADHVCAQVLVDDKADYLPALRELAAALGLKG</sequence>
<dbReference type="Gene3D" id="3.20.20.30">
    <property type="entry name" value="Luciferase-like domain"/>
    <property type="match status" value="2"/>
</dbReference>
<accession>A0A1M6NFN8</accession>
<dbReference type="InterPro" id="IPR011251">
    <property type="entry name" value="Luciferase-like_dom"/>
</dbReference>
<feature type="domain" description="Luciferase-like" evidence="1">
    <location>
        <begin position="20"/>
        <end position="166"/>
    </location>
</feature>
<organism evidence="2 3">
    <name type="scientific">Pseudonocardia thermophila</name>
    <dbReference type="NCBI Taxonomy" id="1848"/>
    <lineage>
        <taxon>Bacteria</taxon>
        <taxon>Bacillati</taxon>
        <taxon>Actinomycetota</taxon>
        <taxon>Actinomycetes</taxon>
        <taxon>Pseudonocardiales</taxon>
        <taxon>Pseudonocardiaceae</taxon>
        <taxon>Pseudonocardia</taxon>
    </lineage>
</organism>
<evidence type="ECO:0000313" key="2">
    <source>
        <dbReference type="EMBL" id="SHJ94561.1"/>
    </source>
</evidence>
<dbReference type="EMBL" id="FRAP01000001">
    <property type="protein sequence ID" value="SHJ94561.1"/>
    <property type="molecule type" value="Genomic_DNA"/>
</dbReference>
<dbReference type="SUPFAM" id="SSF51679">
    <property type="entry name" value="Bacterial luciferase-like"/>
    <property type="match status" value="1"/>
</dbReference>
<dbReference type="AlphaFoldDB" id="A0A1M6NFN8"/>
<dbReference type="InterPro" id="IPR050766">
    <property type="entry name" value="Bact_Lucif_Oxidored"/>
</dbReference>
<gene>
    <name evidence="2" type="ORF">SAMN05443637_101230</name>
</gene>
<dbReference type="GO" id="GO:0005829">
    <property type="term" value="C:cytosol"/>
    <property type="evidence" value="ECO:0007669"/>
    <property type="project" value="TreeGrafter"/>
</dbReference>
<keyword evidence="3" id="KW-1185">Reference proteome</keyword>
<dbReference type="Proteomes" id="UP000184363">
    <property type="component" value="Unassembled WGS sequence"/>
</dbReference>
<evidence type="ECO:0000259" key="1">
    <source>
        <dbReference type="Pfam" id="PF00296"/>
    </source>
</evidence>
<dbReference type="RefSeq" id="WP_200803703.1">
    <property type="nucleotide sequence ID" value="NZ_CALGVN010000063.1"/>
</dbReference>
<dbReference type="PANTHER" id="PTHR30137">
    <property type="entry name" value="LUCIFERASE-LIKE MONOOXYGENASE"/>
    <property type="match status" value="1"/>
</dbReference>
<dbReference type="InterPro" id="IPR036661">
    <property type="entry name" value="Luciferase-like_sf"/>
</dbReference>
<dbReference type="InterPro" id="IPR019922">
    <property type="entry name" value="Lucif-like_OxRdatse_MSMEG_4141"/>
</dbReference>
<dbReference type="STRING" id="1848.SAMN05443637_101230"/>
<proteinExistence type="predicted"/>
<dbReference type="PANTHER" id="PTHR30137:SF18">
    <property type="entry name" value="CONSERVED PROTEIN"/>
    <property type="match status" value="1"/>
</dbReference>
<protein>
    <submittedName>
        <fullName evidence="2">Probable F420-dependent oxidoreductase, MSMEG_4141 family</fullName>
    </submittedName>
</protein>
<dbReference type="GO" id="GO:0016705">
    <property type="term" value="F:oxidoreductase activity, acting on paired donors, with incorporation or reduction of molecular oxygen"/>
    <property type="evidence" value="ECO:0007669"/>
    <property type="project" value="InterPro"/>
</dbReference>